<dbReference type="InterPro" id="IPR035965">
    <property type="entry name" value="PAS-like_dom_sf"/>
</dbReference>
<dbReference type="InterPro" id="IPR000014">
    <property type="entry name" value="PAS"/>
</dbReference>
<dbReference type="GO" id="GO:0016036">
    <property type="term" value="P:cellular response to phosphate starvation"/>
    <property type="evidence" value="ECO:0007669"/>
    <property type="project" value="TreeGrafter"/>
</dbReference>
<dbReference type="InterPro" id="IPR004358">
    <property type="entry name" value="Sig_transdc_His_kin-like_C"/>
</dbReference>
<dbReference type="SMART" id="SM00387">
    <property type="entry name" value="HATPase_c"/>
    <property type="match status" value="1"/>
</dbReference>
<accession>A0A841RDJ6</accession>
<dbReference type="RefSeq" id="WP_184748349.1">
    <property type="nucleotide sequence ID" value="NZ_JACHGJ010000009.1"/>
</dbReference>
<dbReference type="GO" id="GO:0004721">
    <property type="term" value="F:phosphoprotein phosphatase activity"/>
    <property type="evidence" value="ECO:0007669"/>
    <property type="project" value="TreeGrafter"/>
</dbReference>
<dbReference type="InterPro" id="IPR013767">
    <property type="entry name" value="PAS_fold"/>
</dbReference>
<keyword evidence="9" id="KW-1133">Transmembrane helix</keyword>
<dbReference type="PROSITE" id="PS50885">
    <property type="entry name" value="HAMP"/>
    <property type="match status" value="1"/>
</dbReference>
<dbReference type="Pfam" id="PF00512">
    <property type="entry name" value="HisKA"/>
    <property type="match status" value="1"/>
</dbReference>
<dbReference type="Pfam" id="PF00989">
    <property type="entry name" value="PAS"/>
    <property type="match status" value="1"/>
</dbReference>
<dbReference type="SUPFAM" id="SSF55874">
    <property type="entry name" value="ATPase domain of HSP90 chaperone/DNA topoisomerase II/histidine kinase"/>
    <property type="match status" value="1"/>
</dbReference>
<dbReference type="CDD" id="cd00075">
    <property type="entry name" value="HATPase"/>
    <property type="match status" value="1"/>
</dbReference>
<evidence type="ECO:0000259" key="11">
    <source>
        <dbReference type="PROSITE" id="PS50885"/>
    </source>
</evidence>
<evidence type="ECO:0000256" key="2">
    <source>
        <dbReference type="ARBA" id="ARBA00004370"/>
    </source>
</evidence>
<keyword evidence="13" id="KW-1185">Reference proteome</keyword>
<keyword evidence="9" id="KW-0812">Transmembrane</keyword>
<dbReference type="InterPro" id="IPR003660">
    <property type="entry name" value="HAMP_dom"/>
</dbReference>
<reference evidence="12 13" key="1">
    <citation type="submission" date="2020-08" db="EMBL/GenBank/DDBJ databases">
        <title>Genomic Encyclopedia of Type Strains, Phase IV (KMG-IV): sequencing the most valuable type-strain genomes for metagenomic binning, comparative biology and taxonomic classification.</title>
        <authorList>
            <person name="Goeker M."/>
        </authorList>
    </citation>
    <scope>NUCLEOTIDE SEQUENCE [LARGE SCALE GENOMIC DNA]</scope>
    <source>
        <strain evidence="12 13">DSM 2461</strain>
    </source>
</reference>
<dbReference type="PANTHER" id="PTHR45453:SF1">
    <property type="entry name" value="PHOSPHATE REGULON SENSOR PROTEIN PHOR"/>
    <property type="match status" value="1"/>
</dbReference>
<dbReference type="GO" id="GO:0000155">
    <property type="term" value="F:phosphorelay sensor kinase activity"/>
    <property type="evidence" value="ECO:0007669"/>
    <property type="project" value="InterPro"/>
</dbReference>
<dbReference type="EC" id="2.7.13.3" evidence="3"/>
<evidence type="ECO:0000256" key="8">
    <source>
        <dbReference type="ARBA" id="ARBA00023136"/>
    </source>
</evidence>
<dbReference type="Gene3D" id="3.30.450.20">
    <property type="entry name" value="PAS domain"/>
    <property type="match status" value="1"/>
</dbReference>
<evidence type="ECO:0000256" key="7">
    <source>
        <dbReference type="ARBA" id="ARBA00023012"/>
    </source>
</evidence>
<dbReference type="InterPro" id="IPR005467">
    <property type="entry name" value="His_kinase_dom"/>
</dbReference>
<dbReference type="GO" id="GO:0006355">
    <property type="term" value="P:regulation of DNA-templated transcription"/>
    <property type="evidence" value="ECO:0007669"/>
    <property type="project" value="InterPro"/>
</dbReference>
<dbReference type="SUPFAM" id="SSF47384">
    <property type="entry name" value="Homodimeric domain of signal transducing histidine kinase"/>
    <property type="match status" value="1"/>
</dbReference>
<dbReference type="Gene3D" id="6.10.340.10">
    <property type="match status" value="1"/>
</dbReference>
<dbReference type="NCBIfam" id="TIGR00229">
    <property type="entry name" value="sensory_box"/>
    <property type="match status" value="1"/>
</dbReference>
<evidence type="ECO:0000259" key="10">
    <source>
        <dbReference type="PROSITE" id="PS50109"/>
    </source>
</evidence>
<name>A0A841RDJ6_9SPIO</name>
<dbReference type="FunFam" id="1.10.287.130:FF:000001">
    <property type="entry name" value="Two-component sensor histidine kinase"/>
    <property type="match status" value="1"/>
</dbReference>
<keyword evidence="8 9" id="KW-0472">Membrane</keyword>
<feature type="domain" description="HAMP" evidence="11">
    <location>
        <begin position="178"/>
        <end position="230"/>
    </location>
</feature>
<evidence type="ECO:0000256" key="6">
    <source>
        <dbReference type="ARBA" id="ARBA00022777"/>
    </source>
</evidence>
<comment type="subcellular location">
    <subcellularLocation>
        <location evidence="2">Membrane</location>
    </subcellularLocation>
</comment>
<keyword evidence="5 12" id="KW-0808">Transferase</keyword>
<dbReference type="SUPFAM" id="SSF55785">
    <property type="entry name" value="PYP-like sensor domain (PAS domain)"/>
    <property type="match status" value="1"/>
</dbReference>
<dbReference type="CDD" id="cd00082">
    <property type="entry name" value="HisKA"/>
    <property type="match status" value="1"/>
</dbReference>
<dbReference type="InterPro" id="IPR036097">
    <property type="entry name" value="HisK_dim/P_sf"/>
</dbReference>
<evidence type="ECO:0000256" key="3">
    <source>
        <dbReference type="ARBA" id="ARBA00012438"/>
    </source>
</evidence>
<dbReference type="CDD" id="cd06225">
    <property type="entry name" value="HAMP"/>
    <property type="match status" value="1"/>
</dbReference>
<dbReference type="EMBL" id="JACHGJ010000009">
    <property type="protein sequence ID" value="MBB6482115.1"/>
    <property type="molecule type" value="Genomic_DNA"/>
</dbReference>
<dbReference type="Gene3D" id="1.10.287.130">
    <property type="match status" value="1"/>
</dbReference>
<sequence length="586" mass="66026">MKRGFYPVLLTLNILTLLICGLILFLFSLNLLVKQTEKRGFDDIEQIRRELKHSSFQVVAAEQAEIISARVVIVDMDSNLLADSNLGSELIPGKFINASLMEAKNSGFAESILRGVRSGILTISTAGKVELNGEDILISLTYNVDEERKLIIFYGGMISLIILLVILLSGTAGAYLLSRYKKPLRTLLHHTREAAKGGFNKISINSTDGELNQLAEEFNALVDRYNFLVEADNSKYSRINTLLSNLHTGILMVDNNLEVTLVNPEAEKLLNLNKLSLFHIRGQREKDCEALSEILDKIDESSDRREGYNFTIKQKSGVELDIDVEIVTSKYEPYTRSGYLIILRDVTEMRRLERLKDEFVANVSHELRTPLTVISGFVETLKSYDTLQQEDRSLALDIIEVETERLKKLISELLLLSKIEGEMGHVTKSLIDPVLALEQVERTLAPMAGKKCIHTEIEIGKKVMPLFGVPGWFRQIVYNLYENAIKYTPEQGRVCLKLFQIPGALCLEVEDSGCGIPDTDRERIFDRFYRGDNTMGKGFSGNGIGLTITRHMVNEFEGEISVEKSVSGGALFRVILPIREKRENRK</sequence>
<keyword evidence="4" id="KW-0597">Phosphoprotein</keyword>
<gene>
    <name evidence="12" type="ORF">HNR50_003803</name>
</gene>
<comment type="caution">
    <text evidence="12">The sequence shown here is derived from an EMBL/GenBank/DDBJ whole genome shotgun (WGS) entry which is preliminary data.</text>
</comment>
<dbReference type="PANTHER" id="PTHR45453">
    <property type="entry name" value="PHOSPHATE REGULON SENSOR PROTEIN PHOR"/>
    <property type="match status" value="1"/>
</dbReference>
<keyword evidence="7" id="KW-0902">Two-component regulatory system</keyword>
<dbReference type="InterPro" id="IPR036890">
    <property type="entry name" value="HATPase_C_sf"/>
</dbReference>
<dbReference type="GO" id="GO:0005886">
    <property type="term" value="C:plasma membrane"/>
    <property type="evidence" value="ECO:0007669"/>
    <property type="project" value="TreeGrafter"/>
</dbReference>
<evidence type="ECO:0000256" key="5">
    <source>
        <dbReference type="ARBA" id="ARBA00022679"/>
    </source>
</evidence>
<dbReference type="Proteomes" id="UP000587760">
    <property type="component" value="Unassembled WGS sequence"/>
</dbReference>
<evidence type="ECO:0000313" key="12">
    <source>
        <dbReference type="EMBL" id="MBB6482115.1"/>
    </source>
</evidence>
<evidence type="ECO:0000313" key="13">
    <source>
        <dbReference type="Proteomes" id="UP000587760"/>
    </source>
</evidence>
<proteinExistence type="predicted"/>
<organism evidence="12 13">
    <name type="scientific">Spirochaeta isovalerica</name>
    <dbReference type="NCBI Taxonomy" id="150"/>
    <lineage>
        <taxon>Bacteria</taxon>
        <taxon>Pseudomonadati</taxon>
        <taxon>Spirochaetota</taxon>
        <taxon>Spirochaetia</taxon>
        <taxon>Spirochaetales</taxon>
        <taxon>Spirochaetaceae</taxon>
        <taxon>Spirochaeta</taxon>
    </lineage>
</organism>
<comment type="catalytic activity">
    <reaction evidence="1">
        <text>ATP + protein L-histidine = ADP + protein N-phospho-L-histidine.</text>
        <dbReference type="EC" id="2.7.13.3"/>
    </reaction>
</comment>
<evidence type="ECO:0000256" key="4">
    <source>
        <dbReference type="ARBA" id="ARBA00022553"/>
    </source>
</evidence>
<dbReference type="AlphaFoldDB" id="A0A841RDJ6"/>
<feature type="transmembrane region" description="Helical" evidence="9">
    <location>
        <begin position="151"/>
        <end position="177"/>
    </location>
</feature>
<dbReference type="InterPro" id="IPR003661">
    <property type="entry name" value="HisK_dim/P_dom"/>
</dbReference>
<dbReference type="Pfam" id="PF02518">
    <property type="entry name" value="HATPase_c"/>
    <property type="match status" value="1"/>
</dbReference>
<protein>
    <recommendedName>
        <fullName evidence="3">histidine kinase</fullName>
        <ecNumber evidence="3">2.7.13.3</ecNumber>
    </recommendedName>
</protein>
<dbReference type="PRINTS" id="PR00344">
    <property type="entry name" value="BCTRLSENSOR"/>
</dbReference>
<evidence type="ECO:0000256" key="1">
    <source>
        <dbReference type="ARBA" id="ARBA00000085"/>
    </source>
</evidence>
<evidence type="ECO:0000256" key="9">
    <source>
        <dbReference type="SAM" id="Phobius"/>
    </source>
</evidence>
<dbReference type="InterPro" id="IPR050351">
    <property type="entry name" value="BphY/WalK/GraS-like"/>
</dbReference>
<keyword evidence="6 12" id="KW-0418">Kinase</keyword>
<feature type="transmembrane region" description="Helical" evidence="9">
    <location>
        <begin position="6"/>
        <end position="33"/>
    </location>
</feature>
<dbReference type="InterPro" id="IPR003594">
    <property type="entry name" value="HATPase_dom"/>
</dbReference>
<dbReference type="PROSITE" id="PS50109">
    <property type="entry name" value="HIS_KIN"/>
    <property type="match status" value="1"/>
</dbReference>
<dbReference type="Gene3D" id="3.30.565.10">
    <property type="entry name" value="Histidine kinase-like ATPase, C-terminal domain"/>
    <property type="match status" value="1"/>
</dbReference>
<dbReference type="SMART" id="SM00388">
    <property type="entry name" value="HisKA"/>
    <property type="match status" value="1"/>
</dbReference>
<feature type="domain" description="Histidine kinase" evidence="10">
    <location>
        <begin position="362"/>
        <end position="580"/>
    </location>
</feature>